<sequence length="76" mass="8308">MCPVDPRVGGNGVFCRSSYGDEDDSTRVVGCVFTSHLFHSGRRAFFMNEDCLQTLSSANKLLNAEHDAAVVRERAG</sequence>
<dbReference type="EMBL" id="KI925455">
    <property type="protein sequence ID" value="ETW85518.1"/>
    <property type="molecule type" value="Genomic_DNA"/>
</dbReference>
<dbReference type="AlphaFoldDB" id="W4KI30"/>
<name>W4KI30_HETIT</name>
<dbReference type="InParanoid" id="W4KI30"/>
<dbReference type="KEGG" id="hir:HETIRDRAFT_309281"/>
<reference evidence="1 2" key="1">
    <citation type="journal article" date="2012" name="New Phytol.">
        <title>Insight into trade-off between wood decay and parasitism from the genome of a fungal forest pathogen.</title>
        <authorList>
            <person name="Olson A."/>
            <person name="Aerts A."/>
            <person name="Asiegbu F."/>
            <person name="Belbahri L."/>
            <person name="Bouzid O."/>
            <person name="Broberg A."/>
            <person name="Canback B."/>
            <person name="Coutinho P.M."/>
            <person name="Cullen D."/>
            <person name="Dalman K."/>
            <person name="Deflorio G."/>
            <person name="van Diepen L.T."/>
            <person name="Dunand C."/>
            <person name="Duplessis S."/>
            <person name="Durling M."/>
            <person name="Gonthier P."/>
            <person name="Grimwood J."/>
            <person name="Fossdal C.G."/>
            <person name="Hansson D."/>
            <person name="Henrissat B."/>
            <person name="Hietala A."/>
            <person name="Himmelstrand K."/>
            <person name="Hoffmeister D."/>
            <person name="Hogberg N."/>
            <person name="James T.Y."/>
            <person name="Karlsson M."/>
            <person name="Kohler A."/>
            <person name="Kues U."/>
            <person name="Lee Y.H."/>
            <person name="Lin Y.C."/>
            <person name="Lind M."/>
            <person name="Lindquist E."/>
            <person name="Lombard V."/>
            <person name="Lucas S."/>
            <person name="Lunden K."/>
            <person name="Morin E."/>
            <person name="Murat C."/>
            <person name="Park J."/>
            <person name="Raffaello T."/>
            <person name="Rouze P."/>
            <person name="Salamov A."/>
            <person name="Schmutz J."/>
            <person name="Solheim H."/>
            <person name="Stahlberg J."/>
            <person name="Velez H."/>
            <person name="de Vries R.P."/>
            <person name="Wiebenga A."/>
            <person name="Woodward S."/>
            <person name="Yakovlev I."/>
            <person name="Garbelotto M."/>
            <person name="Martin F."/>
            <person name="Grigoriev I.V."/>
            <person name="Stenlid J."/>
        </authorList>
    </citation>
    <scope>NUCLEOTIDE SEQUENCE [LARGE SCALE GENOMIC DNA]</scope>
    <source>
        <strain evidence="1 2">TC 32-1</strain>
    </source>
</reference>
<gene>
    <name evidence="1" type="ORF">HETIRDRAFT_309281</name>
</gene>
<protein>
    <submittedName>
        <fullName evidence="1">Uncharacterized protein</fullName>
    </submittedName>
</protein>
<organism evidence="1 2">
    <name type="scientific">Heterobasidion irregulare (strain TC 32-1)</name>
    <dbReference type="NCBI Taxonomy" id="747525"/>
    <lineage>
        <taxon>Eukaryota</taxon>
        <taxon>Fungi</taxon>
        <taxon>Dikarya</taxon>
        <taxon>Basidiomycota</taxon>
        <taxon>Agaricomycotina</taxon>
        <taxon>Agaricomycetes</taxon>
        <taxon>Russulales</taxon>
        <taxon>Bondarzewiaceae</taxon>
        <taxon>Heterobasidion</taxon>
        <taxon>Heterobasidion annosum species complex</taxon>
    </lineage>
</organism>
<proteinExistence type="predicted"/>
<evidence type="ECO:0000313" key="1">
    <source>
        <dbReference type="EMBL" id="ETW85518.1"/>
    </source>
</evidence>
<evidence type="ECO:0000313" key="2">
    <source>
        <dbReference type="Proteomes" id="UP000030671"/>
    </source>
</evidence>
<dbReference type="RefSeq" id="XP_009542370.1">
    <property type="nucleotide sequence ID" value="XM_009544075.1"/>
</dbReference>
<dbReference type="HOGENOM" id="CLU_2654783_0_0_1"/>
<dbReference type="Proteomes" id="UP000030671">
    <property type="component" value="Unassembled WGS sequence"/>
</dbReference>
<dbReference type="GeneID" id="20669661"/>
<keyword evidence="2" id="KW-1185">Reference proteome</keyword>
<accession>W4KI30</accession>